<gene>
    <name evidence="3" type="ORF">UX47_C0001G0124</name>
</gene>
<evidence type="ECO:0000256" key="1">
    <source>
        <dbReference type="ARBA" id="ARBA00006484"/>
    </source>
</evidence>
<evidence type="ECO:0000256" key="2">
    <source>
        <dbReference type="ARBA" id="ARBA00023002"/>
    </source>
</evidence>
<dbReference type="InterPro" id="IPR051911">
    <property type="entry name" value="SDR_oxidoreductase"/>
</dbReference>
<dbReference type="PANTHER" id="PTHR43976">
    <property type="entry name" value="SHORT CHAIN DEHYDROGENASE"/>
    <property type="match status" value="1"/>
</dbReference>
<dbReference type="GO" id="GO:0016491">
    <property type="term" value="F:oxidoreductase activity"/>
    <property type="evidence" value="ECO:0007669"/>
    <property type="project" value="UniProtKB-KW"/>
</dbReference>
<keyword evidence="2" id="KW-0560">Oxidoreductase</keyword>
<dbReference type="Gene3D" id="3.40.50.720">
    <property type="entry name" value="NAD(P)-binding Rossmann-like Domain"/>
    <property type="match status" value="1"/>
</dbReference>
<comment type="similarity">
    <text evidence="1">Belongs to the short-chain dehydrogenases/reductases (SDR) family.</text>
</comment>
<evidence type="ECO:0000313" key="4">
    <source>
        <dbReference type="Proteomes" id="UP000034794"/>
    </source>
</evidence>
<accession>A0A0G1PM71</accession>
<dbReference type="PRINTS" id="PR00081">
    <property type="entry name" value="GDHRDH"/>
</dbReference>
<dbReference type="InterPro" id="IPR036291">
    <property type="entry name" value="NAD(P)-bd_dom_sf"/>
</dbReference>
<sequence>MRPVIIVSGASSSLGVILCQELVENGYKVYAGYHFNRAKILRNQYIVPIKLDITSSDSCKKAISKTISKEKSFFALINLVAISPSGETLDFSVSDFQKILDVNVVGSFRLIHEVLPKLPKNGRIINIGSLSGLISFPKFSLYSASKFALRAMSLSLYYEWLPKRRYVIHIAPGAITKFPVSPPPPGSARDRIPALKWILPLVTPQKVSQKIIACLKDPNPPAEILIGIDTLILTVIKRFSPEILWNSIQNFVWKKQQ</sequence>
<comment type="caution">
    <text evidence="3">The sequence shown here is derived from an EMBL/GenBank/DDBJ whole genome shotgun (WGS) entry which is preliminary data.</text>
</comment>
<dbReference type="SUPFAM" id="SSF51735">
    <property type="entry name" value="NAD(P)-binding Rossmann-fold domains"/>
    <property type="match status" value="1"/>
</dbReference>
<reference evidence="3 4" key="1">
    <citation type="journal article" date="2015" name="Nature">
        <title>rRNA introns, odd ribosomes, and small enigmatic genomes across a large radiation of phyla.</title>
        <authorList>
            <person name="Brown C.T."/>
            <person name="Hug L.A."/>
            <person name="Thomas B.C."/>
            <person name="Sharon I."/>
            <person name="Castelle C.J."/>
            <person name="Singh A."/>
            <person name="Wilkins M.J."/>
            <person name="Williams K.H."/>
            <person name="Banfield J.F."/>
        </authorList>
    </citation>
    <scope>NUCLEOTIDE SEQUENCE [LARGE SCALE GENOMIC DNA]</scope>
</reference>
<dbReference type="Pfam" id="PF00106">
    <property type="entry name" value="adh_short"/>
    <property type="match status" value="1"/>
</dbReference>
<dbReference type="EMBL" id="LCMI01000001">
    <property type="protein sequence ID" value="KKU33841.1"/>
    <property type="molecule type" value="Genomic_DNA"/>
</dbReference>
<dbReference type="Proteomes" id="UP000034794">
    <property type="component" value="Unassembled WGS sequence"/>
</dbReference>
<dbReference type="AlphaFoldDB" id="A0A0G1PM71"/>
<protein>
    <submittedName>
        <fullName evidence="3">Short-chain dehydrogenase/reductase SDR</fullName>
    </submittedName>
</protein>
<proteinExistence type="inferred from homology"/>
<organism evidence="3 4">
    <name type="scientific">Candidatus Collierbacteria bacterium GW2011_GWA2_46_26</name>
    <dbReference type="NCBI Taxonomy" id="1618381"/>
    <lineage>
        <taxon>Bacteria</taxon>
        <taxon>Candidatus Collieribacteriota</taxon>
    </lineage>
</organism>
<name>A0A0G1PM71_9BACT</name>
<evidence type="ECO:0000313" key="3">
    <source>
        <dbReference type="EMBL" id="KKU33841.1"/>
    </source>
</evidence>
<dbReference type="PANTHER" id="PTHR43976:SF16">
    <property type="entry name" value="SHORT-CHAIN DEHYDROGENASE_REDUCTASE FAMILY PROTEIN"/>
    <property type="match status" value="1"/>
</dbReference>
<dbReference type="InterPro" id="IPR002347">
    <property type="entry name" value="SDR_fam"/>
</dbReference>